<evidence type="ECO:0000313" key="11">
    <source>
        <dbReference type="EMBL" id="HIS76150.1"/>
    </source>
</evidence>
<dbReference type="SMART" id="SM01207">
    <property type="entry name" value="G3P_acyltransf"/>
    <property type="match status" value="1"/>
</dbReference>
<reference evidence="11" key="2">
    <citation type="journal article" date="2021" name="PeerJ">
        <title>Extensive microbial diversity within the chicken gut microbiome revealed by metagenomics and culture.</title>
        <authorList>
            <person name="Gilroy R."/>
            <person name="Ravi A."/>
            <person name="Getino M."/>
            <person name="Pursley I."/>
            <person name="Horton D.L."/>
            <person name="Alikhan N.F."/>
            <person name="Baker D."/>
            <person name="Gharbi K."/>
            <person name="Hall N."/>
            <person name="Watson M."/>
            <person name="Adriaenssens E.M."/>
            <person name="Foster-Nyarko E."/>
            <person name="Jarju S."/>
            <person name="Secka A."/>
            <person name="Antonio M."/>
            <person name="Oren A."/>
            <person name="Chaudhuri R.R."/>
            <person name="La Ragione R."/>
            <person name="Hildebrand F."/>
            <person name="Pallen M.J."/>
        </authorList>
    </citation>
    <scope>NUCLEOTIDE SEQUENCE</scope>
    <source>
        <strain evidence="11">CHK199-13235</strain>
    </source>
</reference>
<dbReference type="EC" id="2.3.1.275" evidence="10"/>
<keyword evidence="1 10" id="KW-1003">Cell membrane</keyword>
<protein>
    <recommendedName>
        <fullName evidence="10">Glycerol-3-phosphate acyltransferase</fullName>
    </recommendedName>
    <alternativeName>
        <fullName evidence="10">Acyl-PO4 G3P acyltransferase</fullName>
    </alternativeName>
    <alternativeName>
        <fullName evidence="10">Acyl-phosphate--glycerol-3-phosphate acyltransferase</fullName>
    </alternativeName>
    <alternativeName>
        <fullName evidence="10">G3P acyltransferase</fullName>
        <shortName evidence="10">GPAT</shortName>
        <ecNumber evidence="10">2.3.1.275</ecNumber>
    </alternativeName>
    <alternativeName>
        <fullName evidence="10">Lysophosphatidic acid synthase</fullName>
        <shortName evidence="10">LPA synthase</shortName>
    </alternativeName>
</protein>
<keyword evidence="6 10" id="KW-0443">Lipid metabolism</keyword>
<feature type="transmembrane region" description="Helical" evidence="10">
    <location>
        <begin position="119"/>
        <end position="143"/>
    </location>
</feature>
<dbReference type="PANTHER" id="PTHR30309">
    <property type="entry name" value="INNER MEMBRANE PROTEIN YGIH"/>
    <property type="match status" value="1"/>
</dbReference>
<dbReference type="Pfam" id="PF02660">
    <property type="entry name" value="G3P_acyltransf"/>
    <property type="match status" value="1"/>
</dbReference>
<keyword evidence="3 10" id="KW-0808">Transferase</keyword>
<evidence type="ECO:0000256" key="6">
    <source>
        <dbReference type="ARBA" id="ARBA00023098"/>
    </source>
</evidence>
<comment type="caution">
    <text evidence="11">The sequence shown here is derived from an EMBL/GenBank/DDBJ whole genome shotgun (WGS) entry which is preliminary data.</text>
</comment>
<dbReference type="Proteomes" id="UP000824002">
    <property type="component" value="Unassembled WGS sequence"/>
</dbReference>
<gene>
    <name evidence="10 11" type="primary">plsY</name>
    <name evidence="11" type="ORF">IAB51_04990</name>
</gene>
<keyword evidence="5 10" id="KW-1133">Transmembrane helix</keyword>
<comment type="function">
    <text evidence="10">Catalyzes the transfer of an acyl group from acyl-phosphate (acyl-PO(4)) to glycerol-3-phosphate (G3P) to form lysophosphatidic acid (LPA). This enzyme utilizes acyl-phosphate as fatty acyl donor, but not acyl-CoA or acyl-ACP.</text>
</comment>
<dbReference type="GO" id="GO:0005886">
    <property type="term" value="C:plasma membrane"/>
    <property type="evidence" value="ECO:0007669"/>
    <property type="project" value="UniProtKB-SubCell"/>
</dbReference>
<feature type="transmembrane region" description="Helical" evidence="10">
    <location>
        <begin position="94"/>
        <end position="113"/>
    </location>
</feature>
<dbReference type="GO" id="GO:0043772">
    <property type="term" value="F:acyl-phosphate glycerol-3-phosphate acyltransferase activity"/>
    <property type="evidence" value="ECO:0007669"/>
    <property type="project" value="UniProtKB-UniRule"/>
</dbReference>
<accession>A0A9D1FMX7</accession>
<keyword evidence="2 10" id="KW-0444">Lipid biosynthesis</keyword>
<dbReference type="HAMAP" id="MF_01043">
    <property type="entry name" value="PlsY"/>
    <property type="match status" value="1"/>
</dbReference>
<dbReference type="NCBIfam" id="TIGR00023">
    <property type="entry name" value="glycerol-3-phosphate 1-O-acyltransferase PlsY"/>
    <property type="match status" value="1"/>
</dbReference>
<keyword evidence="8 10" id="KW-0594">Phospholipid biosynthesis</keyword>
<sequence length="217" mass="23254">MDAFLLILALLLSGFLAYLIGSINFAIIVTRIFAKKDIRDYGSGNAGMTNVLRTVGKLPALLVTIGDFCKGMLAVFLGHLLLSWIGGGVPFYADYLIALLVMLGHCFPIFYGFKGGKGILVSAGVIVVLNWRVFLVILAVFIIVVAVSRIVSLASISAAVAFPITTLIFALTSSAAHPFLDTLSALIIGGIVIFMHRGNIKRLLNGTENKLGQKKKQ</sequence>
<keyword evidence="11" id="KW-0012">Acyltransferase</keyword>
<feature type="transmembrane region" description="Helical" evidence="10">
    <location>
        <begin position="150"/>
        <end position="170"/>
    </location>
</feature>
<dbReference type="InterPro" id="IPR003811">
    <property type="entry name" value="G3P_acylTferase_PlsY"/>
</dbReference>
<organism evidence="11 12">
    <name type="scientific">Candidatus Merdivicinus excrementipullorum</name>
    <dbReference type="NCBI Taxonomy" id="2840867"/>
    <lineage>
        <taxon>Bacteria</taxon>
        <taxon>Bacillati</taxon>
        <taxon>Bacillota</taxon>
        <taxon>Clostridia</taxon>
        <taxon>Eubacteriales</taxon>
        <taxon>Oscillospiraceae</taxon>
        <taxon>Oscillospiraceae incertae sedis</taxon>
        <taxon>Candidatus Merdivicinus</taxon>
    </lineage>
</organism>
<reference evidence="11" key="1">
    <citation type="submission" date="2020-10" db="EMBL/GenBank/DDBJ databases">
        <authorList>
            <person name="Gilroy R."/>
        </authorList>
    </citation>
    <scope>NUCLEOTIDE SEQUENCE</scope>
    <source>
        <strain evidence="11">CHK199-13235</strain>
    </source>
</reference>
<feature type="transmembrane region" description="Helical" evidence="10">
    <location>
        <begin position="176"/>
        <end position="195"/>
    </location>
</feature>
<evidence type="ECO:0000256" key="5">
    <source>
        <dbReference type="ARBA" id="ARBA00022989"/>
    </source>
</evidence>
<evidence type="ECO:0000256" key="1">
    <source>
        <dbReference type="ARBA" id="ARBA00022475"/>
    </source>
</evidence>
<evidence type="ECO:0000256" key="4">
    <source>
        <dbReference type="ARBA" id="ARBA00022692"/>
    </source>
</evidence>
<evidence type="ECO:0000256" key="2">
    <source>
        <dbReference type="ARBA" id="ARBA00022516"/>
    </source>
</evidence>
<dbReference type="EMBL" id="DVJP01000035">
    <property type="protein sequence ID" value="HIS76150.1"/>
    <property type="molecule type" value="Genomic_DNA"/>
</dbReference>
<keyword evidence="4 10" id="KW-0812">Transmembrane</keyword>
<evidence type="ECO:0000313" key="12">
    <source>
        <dbReference type="Proteomes" id="UP000824002"/>
    </source>
</evidence>
<comment type="catalytic activity">
    <reaction evidence="10">
        <text>an acyl phosphate + sn-glycerol 3-phosphate = a 1-acyl-sn-glycero-3-phosphate + phosphate</text>
        <dbReference type="Rhea" id="RHEA:34075"/>
        <dbReference type="ChEBI" id="CHEBI:43474"/>
        <dbReference type="ChEBI" id="CHEBI:57597"/>
        <dbReference type="ChEBI" id="CHEBI:57970"/>
        <dbReference type="ChEBI" id="CHEBI:59918"/>
        <dbReference type="EC" id="2.3.1.275"/>
    </reaction>
</comment>
<keyword evidence="7 10" id="KW-0472">Membrane</keyword>
<evidence type="ECO:0000256" key="3">
    <source>
        <dbReference type="ARBA" id="ARBA00022679"/>
    </source>
</evidence>
<keyword evidence="9 10" id="KW-1208">Phospholipid metabolism</keyword>
<dbReference type="GO" id="GO:0008654">
    <property type="term" value="P:phospholipid biosynthetic process"/>
    <property type="evidence" value="ECO:0007669"/>
    <property type="project" value="UniProtKB-UniRule"/>
</dbReference>
<comment type="pathway">
    <text evidence="10">Lipid metabolism; phospholipid metabolism.</text>
</comment>
<evidence type="ECO:0000256" key="8">
    <source>
        <dbReference type="ARBA" id="ARBA00023209"/>
    </source>
</evidence>
<comment type="similarity">
    <text evidence="10">Belongs to the PlsY family.</text>
</comment>
<proteinExistence type="inferred from homology"/>
<evidence type="ECO:0000256" key="10">
    <source>
        <dbReference type="HAMAP-Rule" id="MF_01043"/>
    </source>
</evidence>
<name>A0A9D1FMX7_9FIRM</name>
<evidence type="ECO:0000256" key="7">
    <source>
        <dbReference type="ARBA" id="ARBA00023136"/>
    </source>
</evidence>
<comment type="subcellular location">
    <subcellularLocation>
        <location evidence="10">Cell membrane</location>
        <topology evidence="10">Multi-pass membrane protein</topology>
    </subcellularLocation>
</comment>
<feature type="transmembrane region" description="Helical" evidence="10">
    <location>
        <begin position="58"/>
        <end position="82"/>
    </location>
</feature>
<evidence type="ECO:0000256" key="9">
    <source>
        <dbReference type="ARBA" id="ARBA00023264"/>
    </source>
</evidence>
<comment type="subunit">
    <text evidence="10">Probably interacts with PlsX.</text>
</comment>
<dbReference type="AlphaFoldDB" id="A0A9D1FMX7"/>
<dbReference type="PANTHER" id="PTHR30309:SF0">
    <property type="entry name" value="GLYCEROL-3-PHOSPHATE ACYLTRANSFERASE-RELATED"/>
    <property type="match status" value="1"/>
</dbReference>